<proteinExistence type="predicted"/>
<evidence type="ECO:0000256" key="1">
    <source>
        <dbReference type="SAM" id="MobiDB-lite"/>
    </source>
</evidence>
<dbReference type="AlphaFoldDB" id="A0AAE0PGU4"/>
<sequence length="450" mass="51351">MGNLESPVEGSGGGKEQSLPGGDGDPLDDTDSANVADRRIGGFGIYSDAFSQHTVGDEASQRPRRMSMEEDLFYRELMTSRPANPPSYETAMKSALAAQRRALAQQGSKQVAPPQDVLPKYSCDIHAEGVFMRKMEIEHTIKRAEVRNWQMVYVELRGTALNIYSVKKERTWFSPRHDGPDISPDSPPWVKKSHLEKSYCLQHADAGIAADYRKRRYVIRLRAETDQFLLSCVELKTFVKWLDAIFAAINVAAPIDERDFPRDQSIPRLQRIRWLRGERPTPEDNIGGFQRLNERRQSMASSIEEEEEEEPEEIDRNGRNSTARPPTIHEEEHGRGNQGEDDYAAFGRSQHPIVGRLSTTSYPNENVDPDTGKWRPRQIWTETHDQLYAKLCYSVLLFKSPRKSNYIISNGKRWYVDWKTGRMVRVLPPAYGEVELFGPWQVIRAGNGLL</sequence>
<feature type="region of interest" description="Disordered" evidence="1">
    <location>
        <begin position="279"/>
        <end position="344"/>
    </location>
</feature>
<dbReference type="Gene3D" id="2.30.29.30">
    <property type="entry name" value="Pleckstrin-homology domain (PH domain)/Phosphotyrosine-binding domain (PTB)"/>
    <property type="match status" value="1"/>
</dbReference>
<dbReference type="PANTHER" id="PTHR37283:SF1">
    <property type="entry name" value="PH DOMAIN-CONTAINING PROTEIN YHR131C"/>
    <property type="match status" value="1"/>
</dbReference>
<dbReference type="InterPro" id="IPR001849">
    <property type="entry name" value="PH_domain"/>
</dbReference>
<gene>
    <name evidence="3" type="ORF">B0T20DRAFT_478607</name>
</gene>
<dbReference type="InterPro" id="IPR041681">
    <property type="entry name" value="PH_9"/>
</dbReference>
<dbReference type="EMBL" id="JAUTDP010000005">
    <property type="protein sequence ID" value="KAK3399240.1"/>
    <property type="molecule type" value="Genomic_DNA"/>
</dbReference>
<keyword evidence="4" id="KW-1185">Reference proteome</keyword>
<evidence type="ECO:0000259" key="2">
    <source>
        <dbReference type="PROSITE" id="PS50003"/>
    </source>
</evidence>
<evidence type="ECO:0000313" key="4">
    <source>
        <dbReference type="Proteomes" id="UP001281003"/>
    </source>
</evidence>
<comment type="caution">
    <text evidence="3">The sequence shown here is derived from an EMBL/GenBank/DDBJ whole genome shotgun (WGS) entry which is preliminary data.</text>
</comment>
<feature type="domain" description="PH" evidence="2">
    <location>
        <begin position="124"/>
        <end position="250"/>
    </location>
</feature>
<reference evidence="3" key="1">
    <citation type="journal article" date="2023" name="Mol. Phylogenet. Evol.">
        <title>Genome-scale phylogeny and comparative genomics of the fungal order Sordariales.</title>
        <authorList>
            <person name="Hensen N."/>
            <person name="Bonometti L."/>
            <person name="Westerberg I."/>
            <person name="Brannstrom I.O."/>
            <person name="Guillou S."/>
            <person name="Cros-Aarteil S."/>
            <person name="Calhoun S."/>
            <person name="Haridas S."/>
            <person name="Kuo A."/>
            <person name="Mondo S."/>
            <person name="Pangilinan J."/>
            <person name="Riley R."/>
            <person name="LaButti K."/>
            <person name="Andreopoulos B."/>
            <person name="Lipzen A."/>
            <person name="Chen C."/>
            <person name="Yan M."/>
            <person name="Daum C."/>
            <person name="Ng V."/>
            <person name="Clum A."/>
            <person name="Steindorff A."/>
            <person name="Ohm R.A."/>
            <person name="Martin F."/>
            <person name="Silar P."/>
            <person name="Natvig D.O."/>
            <person name="Lalanne C."/>
            <person name="Gautier V."/>
            <person name="Ament-Velasquez S.L."/>
            <person name="Kruys A."/>
            <person name="Hutchinson M.I."/>
            <person name="Powell A.J."/>
            <person name="Barry K."/>
            <person name="Miller A.N."/>
            <person name="Grigoriev I.V."/>
            <person name="Debuchy R."/>
            <person name="Gladieux P."/>
            <person name="Hiltunen Thoren M."/>
            <person name="Johannesson H."/>
        </authorList>
    </citation>
    <scope>NUCLEOTIDE SEQUENCE</scope>
    <source>
        <strain evidence="3">FGSC 1904</strain>
    </source>
</reference>
<feature type="compositionally biased region" description="Acidic residues" evidence="1">
    <location>
        <begin position="303"/>
        <end position="313"/>
    </location>
</feature>
<dbReference type="InterPro" id="IPR011993">
    <property type="entry name" value="PH-like_dom_sf"/>
</dbReference>
<dbReference type="PANTHER" id="PTHR37283">
    <property type="entry name" value="PH DOMAIN-CONTAINING PROTEIN YHR131C"/>
    <property type="match status" value="1"/>
</dbReference>
<evidence type="ECO:0000313" key="3">
    <source>
        <dbReference type="EMBL" id="KAK3399240.1"/>
    </source>
</evidence>
<name>A0AAE0PGU4_SORBR</name>
<accession>A0AAE0PGU4</accession>
<organism evidence="3 4">
    <name type="scientific">Sordaria brevicollis</name>
    <dbReference type="NCBI Taxonomy" id="83679"/>
    <lineage>
        <taxon>Eukaryota</taxon>
        <taxon>Fungi</taxon>
        <taxon>Dikarya</taxon>
        <taxon>Ascomycota</taxon>
        <taxon>Pezizomycotina</taxon>
        <taxon>Sordariomycetes</taxon>
        <taxon>Sordariomycetidae</taxon>
        <taxon>Sordariales</taxon>
        <taxon>Sordariaceae</taxon>
        <taxon>Sordaria</taxon>
    </lineage>
</organism>
<dbReference type="SUPFAM" id="SSF50729">
    <property type="entry name" value="PH domain-like"/>
    <property type="match status" value="1"/>
</dbReference>
<reference evidence="3" key="2">
    <citation type="submission" date="2023-07" db="EMBL/GenBank/DDBJ databases">
        <authorList>
            <consortium name="Lawrence Berkeley National Laboratory"/>
            <person name="Haridas S."/>
            <person name="Hensen N."/>
            <person name="Bonometti L."/>
            <person name="Westerberg I."/>
            <person name="Brannstrom I.O."/>
            <person name="Guillou S."/>
            <person name="Cros-Aarteil S."/>
            <person name="Calhoun S."/>
            <person name="Kuo A."/>
            <person name="Mondo S."/>
            <person name="Pangilinan J."/>
            <person name="Riley R."/>
            <person name="LaButti K."/>
            <person name="Andreopoulos B."/>
            <person name="Lipzen A."/>
            <person name="Chen C."/>
            <person name="Yanf M."/>
            <person name="Daum C."/>
            <person name="Ng V."/>
            <person name="Clum A."/>
            <person name="Steindorff A."/>
            <person name="Ohm R."/>
            <person name="Martin F."/>
            <person name="Silar P."/>
            <person name="Natvig D."/>
            <person name="Lalanne C."/>
            <person name="Gautier V."/>
            <person name="Ament-velasquez S.L."/>
            <person name="Kruys A."/>
            <person name="Hutchinson M.I."/>
            <person name="Powell A.J."/>
            <person name="Barry K."/>
            <person name="Miller A.N."/>
            <person name="Grigoriev I.V."/>
            <person name="Debuchy R."/>
            <person name="Gladieux P."/>
            <person name="Thoren M.H."/>
            <person name="Johannesson H."/>
        </authorList>
    </citation>
    <scope>NUCLEOTIDE SEQUENCE</scope>
    <source>
        <strain evidence="3">FGSC 1904</strain>
    </source>
</reference>
<dbReference type="Pfam" id="PF15410">
    <property type="entry name" value="PH_9"/>
    <property type="match status" value="1"/>
</dbReference>
<dbReference type="SMART" id="SM00233">
    <property type="entry name" value="PH"/>
    <property type="match status" value="1"/>
</dbReference>
<feature type="region of interest" description="Disordered" evidence="1">
    <location>
        <begin position="1"/>
        <end position="34"/>
    </location>
</feature>
<dbReference type="PROSITE" id="PS50003">
    <property type="entry name" value="PH_DOMAIN"/>
    <property type="match status" value="1"/>
</dbReference>
<dbReference type="Proteomes" id="UP001281003">
    <property type="component" value="Unassembled WGS sequence"/>
</dbReference>
<protein>
    <recommendedName>
        <fullName evidence="2">PH domain-containing protein</fullName>
    </recommendedName>
</protein>